<protein>
    <submittedName>
        <fullName evidence="1">Uncharacterized protein</fullName>
    </submittedName>
</protein>
<reference evidence="1 2" key="1">
    <citation type="journal article" date="2018" name="Proc. Natl. Acad. Sci. U.S.A.">
        <title>Draft genome sequence of Camellia sinensis var. sinensis provides insights into the evolution of the tea genome and tea quality.</title>
        <authorList>
            <person name="Wei C."/>
            <person name="Yang H."/>
            <person name="Wang S."/>
            <person name="Zhao J."/>
            <person name="Liu C."/>
            <person name="Gao L."/>
            <person name="Xia E."/>
            <person name="Lu Y."/>
            <person name="Tai Y."/>
            <person name="She G."/>
            <person name="Sun J."/>
            <person name="Cao H."/>
            <person name="Tong W."/>
            <person name="Gao Q."/>
            <person name="Li Y."/>
            <person name="Deng W."/>
            <person name="Jiang X."/>
            <person name="Wang W."/>
            <person name="Chen Q."/>
            <person name="Zhang S."/>
            <person name="Li H."/>
            <person name="Wu J."/>
            <person name="Wang P."/>
            <person name="Li P."/>
            <person name="Shi C."/>
            <person name="Zheng F."/>
            <person name="Jian J."/>
            <person name="Huang B."/>
            <person name="Shan D."/>
            <person name="Shi M."/>
            <person name="Fang C."/>
            <person name="Yue Y."/>
            <person name="Li F."/>
            <person name="Li D."/>
            <person name="Wei S."/>
            <person name="Han B."/>
            <person name="Jiang C."/>
            <person name="Yin Y."/>
            <person name="Xia T."/>
            <person name="Zhang Z."/>
            <person name="Bennetzen J.L."/>
            <person name="Zhao S."/>
            <person name="Wan X."/>
        </authorList>
    </citation>
    <scope>NUCLEOTIDE SEQUENCE [LARGE SCALE GENOMIC DNA]</scope>
    <source>
        <strain evidence="2">cv. Shuchazao</strain>
        <tissue evidence="1">Leaf</tissue>
    </source>
</reference>
<sequence length="131" mass="14287">MRAASTFQLVPGVLGRAPGELAVLKMGGASTFQMCLENLAEVCPWITMFKASRAWIGVLVLNWFTSLLDLLDLYVDDNLVILEAMAMIWGLGVDGVVRVETHVENSQVANARFQATTAIRDVARFQATTAV</sequence>
<dbReference type="EMBL" id="SDRB02011420">
    <property type="protein sequence ID" value="THG01419.1"/>
    <property type="molecule type" value="Genomic_DNA"/>
</dbReference>
<dbReference type="AlphaFoldDB" id="A0A4S4DFC0"/>
<accession>A0A4S4DFC0</accession>
<dbReference type="Proteomes" id="UP000306102">
    <property type="component" value="Unassembled WGS sequence"/>
</dbReference>
<proteinExistence type="predicted"/>
<evidence type="ECO:0000313" key="2">
    <source>
        <dbReference type="Proteomes" id="UP000306102"/>
    </source>
</evidence>
<keyword evidence="2" id="KW-1185">Reference proteome</keyword>
<evidence type="ECO:0000313" key="1">
    <source>
        <dbReference type="EMBL" id="THG01419.1"/>
    </source>
</evidence>
<gene>
    <name evidence="1" type="ORF">TEA_020197</name>
</gene>
<organism evidence="1 2">
    <name type="scientific">Camellia sinensis var. sinensis</name>
    <name type="common">China tea</name>
    <dbReference type="NCBI Taxonomy" id="542762"/>
    <lineage>
        <taxon>Eukaryota</taxon>
        <taxon>Viridiplantae</taxon>
        <taxon>Streptophyta</taxon>
        <taxon>Embryophyta</taxon>
        <taxon>Tracheophyta</taxon>
        <taxon>Spermatophyta</taxon>
        <taxon>Magnoliopsida</taxon>
        <taxon>eudicotyledons</taxon>
        <taxon>Gunneridae</taxon>
        <taxon>Pentapetalae</taxon>
        <taxon>asterids</taxon>
        <taxon>Ericales</taxon>
        <taxon>Theaceae</taxon>
        <taxon>Camellia</taxon>
    </lineage>
</organism>
<comment type="caution">
    <text evidence="1">The sequence shown here is derived from an EMBL/GenBank/DDBJ whole genome shotgun (WGS) entry which is preliminary data.</text>
</comment>
<name>A0A4S4DFC0_CAMSN</name>